<comment type="subcellular location">
    <subcellularLocation>
        <location evidence="1">Cell outer membrane</location>
    </subcellularLocation>
</comment>
<dbReference type="RefSeq" id="WP_386078253.1">
    <property type="nucleotide sequence ID" value="NZ_JBHTJT010000051.1"/>
</dbReference>
<dbReference type="Proteomes" id="UP001597108">
    <property type="component" value="Unassembled WGS sequence"/>
</dbReference>
<feature type="chain" id="PRO_5045182369" evidence="4">
    <location>
        <begin position="21"/>
        <end position="317"/>
    </location>
</feature>
<sequence length="317" mass="33422">MRRLLLHFCAACAVALPAQAVELTLPATARLTASKSEEMGSADLPVAGWVDGGIETVRAEGAVIRQAWQIQASDLTTLQILVPLRDQLVDARFEPVFECEARACGGFDFRYAIELFSEPEMHVDLGDFRYALLRRDGEVGPEHVSLLVSRSAVRGFVQITRVTAGPEDAGALSGVTVGVGPAPPVGNGAASAGRLVSDLEAKGRAVLGDLTFQTGSSQLAEGPFATLDELAAYLAAHPERGIVLVGHTDAEGTLAANVALSRKRALAVLQRLSERHGIAEPRMAAEGVGFLAPLASNATEAGRTLNRRVEVILSDPD</sequence>
<protein>
    <submittedName>
        <fullName evidence="6">OmpA family protein</fullName>
    </submittedName>
</protein>
<evidence type="ECO:0000256" key="1">
    <source>
        <dbReference type="ARBA" id="ARBA00004442"/>
    </source>
</evidence>
<dbReference type="InterPro" id="IPR050330">
    <property type="entry name" value="Bact_OuterMem_StrucFunc"/>
</dbReference>
<dbReference type="InterPro" id="IPR036737">
    <property type="entry name" value="OmpA-like_sf"/>
</dbReference>
<keyword evidence="2 3" id="KW-0472">Membrane</keyword>
<dbReference type="InterPro" id="IPR006664">
    <property type="entry name" value="OMP_bac"/>
</dbReference>
<dbReference type="SUPFAM" id="SSF103088">
    <property type="entry name" value="OmpA-like"/>
    <property type="match status" value="1"/>
</dbReference>
<keyword evidence="4" id="KW-0732">Signal</keyword>
<dbReference type="PANTHER" id="PTHR30329:SF20">
    <property type="entry name" value="EXPORTED PROTEIN"/>
    <property type="match status" value="1"/>
</dbReference>
<gene>
    <name evidence="6" type="ORF">ACFQ2S_22370</name>
</gene>
<organism evidence="6 7">
    <name type="scientific">Tropicimonas aquimaris</name>
    <dbReference type="NCBI Taxonomy" id="914152"/>
    <lineage>
        <taxon>Bacteria</taxon>
        <taxon>Pseudomonadati</taxon>
        <taxon>Pseudomonadota</taxon>
        <taxon>Alphaproteobacteria</taxon>
        <taxon>Rhodobacterales</taxon>
        <taxon>Roseobacteraceae</taxon>
        <taxon>Tropicimonas</taxon>
    </lineage>
</organism>
<feature type="domain" description="OmpA-like" evidence="5">
    <location>
        <begin position="199"/>
        <end position="317"/>
    </location>
</feature>
<dbReference type="Pfam" id="PF00691">
    <property type="entry name" value="OmpA"/>
    <property type="match status" value="1"/>
</dbReference>
<dbReference type="InterPro" id="IPR006665">
    <property type="entry name" value="OmpA-like"/>
</dbReference>
<feature type="signal peptide" evidence="4">
    <location>
        <begin position="1"/>
        <end position="20"/>
    </location>
</feature>
<name>A0ABW3IX26_9RHOB</name>
<accession>A0ABW3IX26</accession>
<comment type="caution">
    <text evidence="6">The sequence shown here is derived from an EMBL/GenBank/DDBJ whole genome shotgun (WGS) entry which is preliminary data.</text>
</comment>
<dbReference type="Gene3D" id="3.30.1330.60">
    <property type="entry name" value="OmpA-like domain"/>
    <property type="match status" value="1"/>
</dbReference>
<evidence type="ECO:0000259" key="5">
    <source>
        <dbReference type="PROSITE" id="PS51123"/>
    </source>
</evidence>
<keyword evidence="7" id="KW-1185">Reference proteome</keyword>
<dbReference type="PROSITE" id="PS51123">
    <property type="entry name" value="OMPA_2"/>
    <property type="match status" value="1"/>
</dbReference>
<dbReference type="EMBL" id="JBHTJT010000051">
    <property type="protein sequence ID" value="MFD0982390.1"/>
    <property type="molecule type" value="Genomic_DNA"/>
</dbReference>
<evidence type="ECO:0000313" key="6">
    <source>
        <dbReference type="EMBL" id="MFD0982390.1"/>
    </source>
</evidence>
<dbReference type="CDD" id="cd07185">
    <property type="entry name" value="OmpA_C-like"/>
    <property type="match status" value="1"/>
</dbReference>
<proteinExistence type="predicted"/>
<reference evidence="7" key="1">
    <citation type="journal article" date="2019" name="Int. J. Syst. Evol. Microbiol.">
        <title>The Global Catalogue of Microorganisms (GCM) 10K type strain sequencing project: providing services to taxonomists for standard genome sequencing and annotation.</title>
        <authorList>
            <consortium name="The Broad Institute Genomics Platform"/>
            <consortium name="The Broad Institute Genome Sequencing Center for Infectious Disease"/>
            <person name="Wu L."/>
            <person name="Ma J."/>
        </authorList>
    </citation>
    <scope>NUCLEOTIDE SEQUENCE [LARGE SCALE GENOMIC DNA]</scope>
    <source>
        <strain evidence="7">CCUG 60524</strain>
    </source>
</reference>
<evidence type="ECO:0000313" key="7">
    <source>
        <dbReference type="Proteomes" id="UP001597108"/>
    </source>
</evidence>
<evidence type="ECO:0000256" key="4">
    <source>
        <dbReference type="SAM" id="SignalP"/>
    </source>
</evidence>
<evidence type="ECO:0000256" key="3">
    <source>
        <dbReference type="PROSITE-ProRule" id="PRU00473"/>
    </source>
</evidence>
<evidence type="ECO:0000256" key="2">
    <source>
        <dbReference type="ARBA" id="ARBA00023136"/>
    </source>
</evidence>
<dbReference type="PANTHER" id="PTHR30329">
    <property type="entry name" value="STATOR ELEMENT OF FLAGELLAR MOTOR COMPLEX"/>
    <property type="match status" value="1"/>
</dbReference>
<dbReference type="PRINTS" id="PR01021">
    <property type="entry name" value="OMPADOMAIN"/>
</dbReference>